<protein>
    <submittedName>
        <fullName evidence="5">Phage integrase family protein</fullName>
    </submittedName>
</protein>
<dbReference type="CDD" id="cd00397">
    <property type="entry name" value="DNA_BRE_C"/>
    <property type="match status" value="1"/>
</dbReference>
<keyword evidence="3" id="KW-0233">DNA recombination</keyword>
<dbReference type="InterPro" id="IPR050808">
    <property type="entry name" value="Phage_Integrase"/>
</dbReference>
<dbReference type="PANTHER" id="PTHR30629:SF2">
    <property type="entry name" value="PROPHAGE INTEGRASE INTS-RELATED"/>
    <property type="match status" value="1"/>
</dbReference>
<comment type="similarity">
    <text evidence="1">Belongs to the 'phage' integrase family.</text>
</comment>
<dbReference type="PROSITE" id="PS51898">
    <property type="entry name" value="TYR_RECOMBINASE"/>
    <property type="match status" value="1"/>
</dbReference>
<evidence type="ECO:0000256" key="2">
    <source>
        <dbReference type="ARBA" id="ARBA00022908"/>
    </source>
</evidence>
<sequence>MVRKINRSTTHPVPKVRIVEPSGRPIQVRYHCPIEKREIRISTGSRDRNVAELLKREIEAKLLLGIEIQSASEKIRGPEMDWKDFREEYRVLHLATVRDKTAQDAESRLDIAERIIKPKSLGKMADTTALQALQVKLLSGEHSRDNRPRSDYTVRGYMKAVLAALNWAYRQDWLEREPKLPRLRISKGSPMKGRPINEAEFKHLLSTVTVVVGAEAAESWKYVLKGLWESALRIEELMNVSWDETGKIRPIWADGKHPVLEIPAEMQKNGTHETIPILPGFEKLLLETPLENRRCWVFDPQSLQMKLGRKVRHQRPNPEWVGRVISKIGKESGIVVAKEDDSKGKVEKYVSAHDLRRSCGEKLRNMGVPPLIISRVMRHSSWETTQKHYAPGNTQSDADLLHKIVNS</sequence>
<comment type="caution">
    <text evidence="5">The sequence shown here is derived from an EMBL/GenBank/DDBJ whole genome shotgun (WGS) entry which is preliminary data.</text>
</comment>
<evidence type="ECO:0000256" key="3">
    <source>
        <dbReference type="ARBA" id="ARBA00023172"/>
    </source>
</evidence>
<dbReference type="Gene3D" id="1.10.443.10">
    <property type="entry name" value="Intergrase catalytic core"/>
    <property type="match status" value="1"/>
</dbReference>
<evidence type="ECO:0000313" key="5">
    <source>
        <dbReference type="EMBL" id="TWT60841.1"/>
    </source>
</evidence>
<reference evidence="5 6" key="1">
    <citation type="submission" date="2019-02" db="EMBL/GenBank/DDBJ databases">
        <title>Deep-cultivation of Planctomycetes and their phenomic and genomic characterization uncovers novel biology.</title>
        <authorList>
            <person name="Wiegand S."/>
            <person name="Jogler M."/>
            <person name="Boedeker C."/>
            <person name="Pinto D."/>
            <person name="Vollmers J."/>
            <person name="Rivas-Marin E."/>
            <person name="Kohn T."/>
            <person name="Peeters S.H."/>
            <person name="Heuer A."/>
            <person name="Rast P."/>
            <person name="Oberbeckmann S."/>
            <person name="Bunk B."/>
            <person name="Jeske O."/>
            <person name="Meyerdierks A."/>
            <person name="Storesund J.E."/>
            <person name="Kallscheuer N."/>
            <person name="Luecker S."/>
            <person name="Lage O.M."/>
            <person name="Pohl T."/>
            <person name="Merkel B.J."/>
            <person name="Hornburger P."/>
            <person name="Mueller R.-W."/>
            <person name="Bruemmer F."/>
            <person name="Labrenz M."/>
            <person name="Spormann A.M."/>
            <person name="Op Den Camp H."/>
            <person name="Overmann J."/>
            <person name="Amann R."/>
            <person name="Jetten M.S.M."/>
            <person name="Mascher T."/>
            <person name="Medema M.H."/>
            <person name="Devos D.P."/>
            <person name="Kaster A.-K."/>
            <person name="Ovreas L."/>
            <person name="Rohde M."/>
            <person name="Galperin M.Y."/>
            <person name="Jogler C."/>
        </authorList>
    </citation>
    <scope>NUCLEOTIDE SEQUENCE [LARGE SCALE GENOMIC DNA]</scope>
    <source>
        <strain evidence="5 6">Pan54</strain>
    </source>
</reference>
<dbReference type="GO" id="GO:0015074">
    <property type="term" value="P:DNA integration"/>
    <property type="evidence" value="ECO:0007669"/>
    <property type="project" value="UniProtKB-KW"/>
</dbReference>
<dbReference type="AlphaFoldDB" id="A0A5C5XEK0"/>
<dbReference type="GO" id="GO:0003677">
    <property type="term" value="F:DNA binding"/>
    <property type="evidence" value="ECO:0007669"/>
    <property type="project" value="InterPro"/>
</dbReference>
<name>A0A5C5XEK0_9PLAN</name>
<dbReference type="InterPro" id="IPR002104">
    <property type="entry name" value="Integrase_catalytic"/>
</dbReference>
<dbReference type="SUPFAM" id="SSF56349">
    <property type="entry name" value="DNA breaking-rejoining enzymes"/>
    <property type="match status" value="1"/>
</dbReference>
<dbReference type="InterPro" id="IPR013762">
    <property type="entry name" value="Integrase-like_cat_sf"/>
</dbReference>
<feature type="domain" description="Tyr recombinase" evidence="4">
    <location>
        <begin position="191"/>
        <end position="406"/>
    </location>
</feature>
<accession>A0A5C5XEK0</accession>
<keyword evidence="6" id="KW-1185">Reference proteome</keyword>
<evidence type="ECO:0000313" key="6">
    <source>
        <dbReference type="Proteomes" id="UP000316095"/>
    </source>
</evidence>
<dbReference type="Pfam" id="PF00589">
    <property type="entry name" value="Phage_integrase"/>
    <property type="match status" value="1"/>
</dbReference>
<dbReference type="EMBL" id="SJPG01000001">
    <property type="protein sequence ID" value="TWT60841.1"/>
    <property type="molecule type" value="Genomic_DNA"/>
</dbReference>
<dbReference type="PANTHER" id="PTHR30629">
    <property type="entry name" value="PROPHAGE INTEGRASE"/>
    <property type="match status" value="1"/>
</dbReference>
<keyword evidence="2" id="KW-0229">DNA integration</keyword>
<gene>
    <name evidence="5" type="ORF">Pan54_15680</name>
</gene>
<proteinExistence type="inferred from homology"/>
<dbReference type="RefSeq" id="WP_146502906.1">
    <property type="nucleotide sequence ID" value="NZ_SJPG01000001.1"/>
</dbReference>
<organism evidence="5 6">
    <name type="scientific">Rubinisphaera italica</name>
    <dbReference type="NCBI Taxonomy" id="2527969"/>
    <lineage>
        <taxon>Bacteria</taxon>
        <taxon>Pseudomonadati</taxon>
        <taxon>Planctomycetota</taxon>
        <taxon>Planctomycetia</taxon>
        <taxon>Planctomycetales</taxon>
        <taxon>Planctomycetaceae</taxon>
        <taxon>Rubinisphaera</taxon>
    </lineage>
</organism>
<evidence type="ECO:0000256" key="1">
    <source>
        <dbReference type="ARBA" id="ARBA00008857"/>
    </source>
</evidence>
<dbReference type="OrthoDB" id="266605at2"/>
<evidence type="ECO:0000259" key="4">
    <source>
        <dbReference type="PROSITE" id="PS51898"/>
    </source>
</evidence>
<dbReference type="GO" id="GO:0006310">
    <property type="term" value="P:DNA recombination"/>
    <property type="evidence" value="ECO:0007669"/>
    <property type="project" value="UniProtKB-KW"/>
</dbReference>
<dbReference type="Proteomes" id="UP000316095">
    <property type="component" value="Unassembled WGS sequence"/>
</dbReference>
<dbReference type="InterPro" id="IPR011010">
    <property type="entry name" value="DNA_brk_join_enz"/>
</dbReference>